<name>A0A8J5RUN0_ZIZPA</name>
<evidence type="ECO:0000313" key="2">
    <source>
        <dbReference type="EMBL" id="KAG8054982.1"/>
    </source>
</evidence>
<dbReference type="AlphaFoldDB" id="A0A8J5RUN0"/>
<keyword evidence="3" id="KW-1185">Reference proteome</keyword>
<evidence type="ECO:0000313" key="3">
    <source>
        <dbReference type="Proteomes" id="UP000729402"/>
    </source>
</evidence>
<gene>
    <name evidence="2" type="ORF">GUJ93_ZPchr0001g31480</name>
</gene>
<reference evidence="2" key="1">
    <citation type="journal article" date="2021" name="bioRxiv">
        <title>Whole Genome Assembly and Annotation of Northern Wild Rice, Zizania palustris L., Supports a Whole Genome Duplication in the Zizania Genus.</title>
        <authorList>
            <person name="Haas M."/>
            <person name="Kono T."/>
            <person name="Macchietto M."/>
            <person name="Millas R."/>
            <person name="McGilp L."/>
            <person name="Shao M."/>
            <person name="Duquette J."/>
            <person name="Hirsch C.N."/>
            <person name="Kimball J."/>
        </authorList>
    </citation>
    <scope>NUCLEOTIDE SEQUENCE</scope>
    <source>
        <tissue evidence="2">Fresh leaf tissue</tissue>
    </source>
</reference>
<reference evidence="2" key="2">
    <citation type="submission" date="2021-02" db="EMBL/GenBank/DDBJ databases">
        <authorList>
            <person name="Kimball J.A."/>
            <person name="Haas M.W."/>
            <person name="Macchietto M."/>
            <person name="Kono T."/>
            <person name="Duquette J."/>
            <person name="Shao M."/>
        </authorList>
    </citation>
    <scope>NUCLEOTIDE SEQUENCE</scope>
    <source>
        <tissue evidence="2">Fresh leaf tissue</tissue>
    </source>
</reference>
<feature type="domain" description="Plastocyanin-like" evidence="1">
    <location>
        <begin position="39"/>
        <end position="79"/>
    </location>
</feature>
<sequence>MRVLARYYFPRATSSSSERWRARTRCRTPTTRSTCVHVVGQCLSFLVAADQKPGDYLLVASTRFMKESSSITAVIRYAGSNTPASPKLLEGPTGWACSINQWRINITRTLKLSISKGNVNGKDRYGLNGVSHVDTDTPLNLAEYFNATAGVF</sequence>
<dbReference type="OrthoDB" id="2121828at2759"/>
<protein>
    <recommendedName>
        <fullName evidence="1">Plastocyanin-like domain-containing protein</fullName>
    </recommendedName>
</protein>
<dbReference type="Pfam" id="PF00394">
    <property type="entry name" value="Cu-oxidase"/>
    <property type="match status" value="1"/>
</dbReference>
<dbReference type="Proteomes" id="UP000729402">
    <property type="component" value="Unassembled WGS sequence"/>
</dbReference>
<dbReference type="InterPro" id="IPR001117">
    <property type="entry name" value="Cu-oxidase_2nd"/>
</dbReference>
<comment type="caution">
    <text evidence="2">The sequence shown here is derived from an EMBL/GenBank/DDBJ whole genome shotgun (WGS) entry which is preliminary data.</text>
</comment>
<proteinExistence type="predicted"/>
<dbReference type="EMBL" id="JAAALK010000288">
    <property type="protein sequence ID" value="KAG8054982.1"/>
    <property type="molecule type" value="Genomic_DNA"/>
</dbReference>
<evidence type="ECO:0000259" key="1">
    <source>
        <dbReference type="Pfam" id="PF00394"/>
    </source>
</evidence>
<accession>A0A8J5RUN0</accession>
<organism evidence="2 3">
    <name type="scientific">Zizania palustris</name>
    <name type="common">Northern wild rice</name>
    <dbReference type="NCBI Taxonomy" id="103762"/>
    <lineage>
        <taxon>Eukaryota</taxon>
        <taxon>Viridiplantae</taxon>
        <taxon>Streptophyta</taxon>
        <taxon>Embryophyta</taxon>
        <taxon>Tracheophyta</taxon>
        <taxon>Spermatophyta</taxon>
        <taxon>Magnoliopsida</taxon>
        <taxon>Liliopsida</taxon>
        <taxon>Poales</taxon>
        <taxon>Poaceae</taxon>
        <taxon>BOP clade</taxon>
        <taxon>Oryzoideae</taxon>
        <taxon>Oryzeae</taxon>
        <taxon>Zizaniinae</taxon>
        <taxon>Zizania</taxon>
    </lineage>
</organism>